<dbReference type="GO" id="GO:0020037">
    <property type="term" value="F:heme binding"/>
    <property type="evidence" value="ECO:0007669"/>
    <property type="project" value="InterPro"/>
</dbReference>
<reference evidence="5 6" key="1">
    <citation type="submission" date="2018-09" db="EMBL/GenBank/DDBJ databases">
        <title>The draft genome of Acinetobacter spp. strains.</title>
        <authorList>
            <person name="Qin J."/>
            <person name="Feng Y."/>
            <person name="Zong Z."/>
        </authorList>
    </citation>
    <scope>NUCLEOTIDE SEQUENCE [LARGE SCALE GENOMIC DNA]</scope>
    <source>
        <strain evidence="5 6">WCHAc060096</strain>
    </source>
</reference>
<dbReference type="AlphaFoldDB" id="A0A3A8EM94"/>
<dbReference type="SUPFAM" id="SSF47175">
    <property type="entry name" value="Cytochromes"/>
    <property type="match status" value="1"/>
</dbReference>
<comment type="cofactor">
    <cofactor evidence="3">
        <name>heme b</name>
        <dbReference type="ChEBI" id="CHEBI:60344"/>
    </cofactor>
    <text evidence="3">Binds 1 heme b (iron(II)-protoporphyrin IX) group per molecule.</text>
</comment>
<dbReference type="PIRSF" id="PIRSF000029">
    <property type="entry name" value="Cytochrome_b562"/>
    <property type="match status" value="1"/>
</dbReference>
<keyword evidence="3" id="KW-0408">Iron</keyword>
<evidence type="ECO:0000256" key="4">
    <source>
        <dbReference type="SAM" id="SignalP"/>
    </source>
</evidence>
<evidence type="ECO:0000256" key="3">
    <source>
        <dbReference type="PIRSR" id="PIRSR000029-1"/>
    </source>
</evidence>
<comment type="similarity">
    <text evidence="1">Belongs to the cytochrome b562 family.</text>
</comment>
<dbReference type="GO" id="GO:0022900">
    <property type="term" value="P:electron transport chain"/>
    <property type="evidence" value="ECO:0007669"/>
    <property type="project" value="InterPro"/>
</dbReference>
<dbReference type="GO" id="GO:0005524">
    <property type="term" value="F:ATP binding"/>
    <property type="evidence" value="ECO:0007669"/>
    <property type="project" value="UniProtKB-KW"/>
</dbReference>
<dbReference type="GO" id="GO:0005506">
    <property type="term" value="F:iron ion binding"/>
    <property type="evidence" value="ECO:0007669"/>
    <property type="project" value="InterPro"/>
</dbReference>
<name>A0A3A8EM94_9GAMM</name>
<dbReference type="NCBIfam" id="NF011632">
    <property type="entry name" value="PRK15058.1"/>
    <property type="match status" value="1"/>
</dbReference>
<dbReference type="Proteomes" id="UP000269001">
    <property type="component" value="Unassembled WGS sequence"/>
</dbReference>
<evidence type="ECO:0000256" key="2">
    <source>
        <dbReference type="ARBA" id="ARBA00022729"/>
    </source>
</evidence>
<keyword evidence="3" id="KW-0479">Metal-binding</keyword>
<dbReference type="Pfam" id="PF07361">
    <property type="entry name" value="Cytochrom_B562"/>
    <property type="match status" value="1"/>
</dbReference>
<evidence type="ECO:0000313" key="6">
    <source>
        <dbReference type="Proteomes" id="UP000269001"/>
    </source>
</evidence>
<comment type="caution">
    <text evidence="5">The sequence shown here is derived from an EMBL/GenBank/DDBJ whole genome shotgun (WGS) entry which is preliminary data.</text>
</comment>
<gene>
    <name evidence="5" type="ORF">D7V21_13240</name>
</gene>
<dbReference type="InterPro" id="IPR009155">
    <property type="entry name" value="Cyt_b562"/>
</dbReference>
<dbReference type="Gene3D" id="1.20.120.10">
    <property type="entry name" value="Cytochrome c/b562"/>
    <property type="match status" value="1"/>
</dbReference>
<sequence>MKKVWFSALFLSCFGFSHLATAATLHDNMVTIATAYADFNKSTNANDANSALTKMRMAVLDSKTSKPNKLKNQPDNSADVKAYQAGLDQLVAEIDKTSGLVKANQLAQAKVEGKHLLDIRNENHKKFK</sequence>
<feature type="chain" id="PRO_5017262587" evidence="4">
    <location>
        <begin position="23"/>
        <end position="128"/>
    </location>
</feature>
<accession>A0A3A8EM94</accession>
<proteinExistence type="inferred from homology"/>
<evidence type="ECO:0000256" key="1">
    <source>
        <dbReference type="ARBA" id="ARBA00005523"/>
    </source>
</evidence>
<protein>
    <submittedName>
        <fullName evidence="5">ATP-binding protein</fullName>
    </submittedName>
</protein>
<keyword evidence="5" id="KW-0547">Nucleotide-binding</keyword>
<feature type="signal peptide" evidence="4">
    <location>
        <begin position="1"/>
        <end position="22"/>
    </location>
</feature>
<keyword evidence="6" id="KW-1185">Reference proteome</keyword>
<feature type="binding site" description="axial binding residue" evidence="3">
    <location>
        <position position="29"/>
    </location>
    <ligand>
        <name>heme b</name>
        <dbReference type="ChEBI" id="CHEBI:60344"/>
    </ligand>
    <ligandPart>
        <name>Fe</name>
        <dbReference type="ChEBI" id="CHEBI:18248"/>
    </ligandPart>
</feature>
<organism evidence="5 6">
    <name type="scientific">Acinetobacter guerrae</name>
    <dbReference type="NCBI Taxonomy" id="1843371"/>
    <lineage>
        <taxon>Bacteria</taxon>
        <taxon>Pseudomonadati</taxon>
        <taxon>Pseudomonadota</taxon>
        <taxon>Gammaproteobacteria</taxon>
        <taxon>Moraxellales</taxon>
        <taxon>Moraxellaceae</taxon>
        <taxon>Acinetobacter</taxon>
    </lineage>
</organism>
<dbReference type="RefSeq" id="WP_120370933.1">
    <property type="nucleotide sequence ID" value="NZ_RAXU01000018.1"/>
</dbReference>
<keyword evidence="3" id="KW-0349">Heme</keyword>
<dbReference type="GO" id="GO:0042597">
    <property type="term" value="C:periplasmic space"/>
    <property type="evidence" value="ECO:0007669"/>
    <property type="project" value="InterPro"/>
</dbReference>
<keyword evidence="5" id="KW-0067">ATP-binding</keyword>
<dbReference type="GO" id="GO:0009055">
    <property type="term" value="F:electron transfer activity"/>
    <property type="evidence" value="ECO:0007669"/>
    <property type="project" value="InterPro"/>
</dbReference>
<evidence type="ECO:0000313" key="5">
    <source>
        <dbReference type="EMBL" id="RKG31860.1"/>
    </source>
</evidence>
<dbReference type="EMBL" id="RAXU01000018">
    <property type="protein sequence ID" value="RKG31860.1"/>
    <property type="molecule type" value="Genomic_DNA"/>
</dbReference>
<keyword evidence="2 4" id="KW-0732">Signal</keyword>
<feature type="binding site" description="axial binding residue" evidence="3">
    <location>
        <position position="124"/>
    </location>
    <ligand>
        <name>heme b</name>
        <dbReference type="ChEBI" id="CHEBI:60344"/>
    </ligand>
    <ligandPart>
        <name>Fe</name>
        <dbReference type="ChEBI" id="CHEBI:18248"/>
    </ligandPart>
</feature>
<dbReference type="InterPro" id="IPR010980">
    <property type="entry name" value="Cyt_c/b562"/>
</dbReference>